<feature type="region of interest" description="Disordered" evidence="1">
    <location>
        <begin position="1"/>
        <end position="31"/>
    </location>
</feature>
<proteinExistence type="predicted"/>
<evidence type="ECO:0000256" key="1">
    <source>
        <dbReference type="SAM" id="MobiDB-lite"/>
    </source>
</evidence>
<dbReference type="InParanoid" id="G3PF82"/>
<dbReference type="Ensembl" id="ENSGACT00000016288.1">
    <property type="protein sequence ID" value="ENSGACP00000016256.1"/>
    <property type="gene ID" value="ENSGACG00000012297.1"/>
</dbReference>
<accession>G3PF82</accession>
<dbReference type="AlphaFoldDB" id="G3PF82"/>
<organism evidence="2">
    <name type="scientific">Gasterosteus aculeatus</name>
    <name type="common">Three-spined stickleback</name>
    <dbReference type="NCBI Taxonomy" id="69293"/>
    <lineage>
        <taxon>Eukaryota</taxon>
        <taxon>Metazoa</taxon>
        <taxon>Chordata</taxon>
        <taxon>Craniata</taxon>
        <taxon>Vertebrata</taxon>
        <taxon>Euteleostomi</taxon>
        <taxon>Actinopterygii</taxon>
        <taxon>Neopterygii</taxon>
        <taxon>Teleostei</taxon>
        <taxon>Neoteleostei</taxon>
        <taxon>Acanthomorphata</taxon>
        <taxon>Eupercaria</taxon>
        <taxon>Perciformes</taxon>
        <taxon>Cottioidei</taxon>
        <taxon>Gasterosteales</taxon>
        <taxon>Gasterosteidae</taxon>
        <taxon>Gasterosteus</taxon>
    </lineage>
</organism>
<feature type="compositionally biased region" description="Basic and acidic residues" evidence="1">
    <location>
        <begin position="1"/>
        <end position="11"/>
    </location>
</feature>
<reference evidence="2" key="1">
    <citation type="submission" date="2006-01" db="EMBL/GenBank/DDBJ databases">
        <authorList>
            <person name="Lindblad-Toh K."/>
            <person name="Mauceli E."/>
            <person name="Grabherr M."/>
            <person name="Chang J.L."/>
            <person name="Lander E.S."/>
        </authorList>
    </citation>
    <scope>NUCLEOTIDE SEQUENCE [LARGE SCALE GENOMIC DNA]</scope>
</reference>
<sequence>MYTQTHPDDPPHVSSPCLQTNRTPSGRHQDTQYVDVHTDTLTFGSKQRHTLIFRCTQRHTLTFGSKQRHTLIFRCTQRHTLTSGSKQRHTLIFRCTQRHINI</sequence>
<reference evidence="2" key="2">
    <citation type="submission" date="2024-04" db="UniProtKB">
        <authorList>
            <consortium name="Ensembl"/>
        </authorList>
    </citation>
    <scope>IDENTIFICATION</scope>
</reference>
<feature type="compositionally biased region" description="Polar residues" evidence="1">
    <location>
        <begin position="16"/>
        <end position="26"/>
    </location>
</feature>
<evidence type="ECO:0000313" key="2">
    <source>
        <dbReference type="Ensembl" id="ENSGACP00000016256.1"/>
    </source>
</evidence>
<name>G3PF82_GASAC</name>
<dbReference type="Bgee" id="ENSGACG00000012297">
    <property type="expression patterns" value="Expressed in testis and 1 other cell type or tissue"/>
</dbReference>
<protein>
    <submittedName>
        <fullName evidence="2">Uncharacterized protein</fullName>
    </submittedName>
</protein>